<evidence type="ECO:0000256" key="1">
    <source>
        <dbReference type="ARBA" id="ARBA00004752"/>
    </source>
</evidence>
<dbReference type="SUPFAM" id="SSF63418">
    <property type="entry name" value="MurE/MurF N-terminal domain"/>
    <property type="match status" value="1"/>
</dbReference>
<dbReference type="RefSeq" id="WP_232294338.1">
    <property type="nucleotide sequence ID" value="NZ_CDRZ01000243.1"/>
</dbReference>
<proteinExistence type="predicted"/>
<gene>
    <name evidence="3" type="ORF">SSCH_460017</name>
</gene>
<comment type="pathway">
    <text evidence="1">Cell wall biogenesis; peptidoglycan biosynthesis.</text>
</comment>
<organism evidence="3 4">
    <name type="scientific">Syntrophaceticus schinkii</name>
    <dbReference type="NCBI Taxonomy" id="499207"/>
    <lineage>
        <taxon>Bacteria</taxon>
        <taxon>Bacillati</taxon>
        <taxon>Bacillota</taxon>
        <taxon>Clostridia</taxon>
        <taxon>Thermoanaerobacterales</taxon>
        <taxon>Thermoanaerobacterales Family III. Incertae Sedis</taxon>
        <taxon>Syntrophaceticus</taxon>
    </lineage>
</organism>
<dbReference type="EC" id="6.3.2.13" evidence="3"/>
<dbReference type="EMBL" id="CDRZ01000243">
    <property type="protein sequence ID" value="CEO89367.1"/>
    <property type="molecule type" value="Genomic_DNA"/>
</dbReference>
<dbReference type="GO" id="GO:0008765">
    <property type="term" value="F:UDP-N-acetylmuramoylalanyl-D-glutamate-2,6-diaminopimelate ligase activity"/>
    <property type="evidence" value="ECO:0007669"/>
    <property type="project" value="UniProtKB-EC"/>
</dbReference>
<accession>A0A0B7MNS5</accession>
<protein>
    <submittedName>
        <fullName evidence="3">UDP-N-acetylmuramoyl-L-alanyl-D-glutamate--2, 6-diaminopimelate ligase</fullName>
        <ecNumber evidence="3">6.3.2.13</ecNumber>
    </submittedName>
</protein>
<name>A0A0B7MNS5_9FIRM</name>
<dbReference type="InterPro" id="IPR035911">
    <property type="entry name" value="MurE/MurF_N"/>
</dbReference>
<evidence type="ECO:0000259" key="2">
    <source>
        <dbReference type="Pfam" id="PF01225"/>
    </source>
</evidence>
<feature type="domain" description="Mur ligase N-terminal catalytic" evidence="2">
    <location>
        <begin position="24"/>
        <end position="74"/>
    </location>
</feature>
<dbReference type="Pfam" id="PF01225">
    <property type="entry name" value="Mur_ligase"/>
    <property type="match status" value="1"/>
</dbReference>
<dbReference type="Gene3D" id="3.40.1390.10">
    <property type="entry name" value="MurE/MurF, N-terminal domain"/>
    <property type="match status" value="1"/>
</dbReference>
<dbReference type="PANTHER" id="PTHR23135:SF4">
    <property type="entry name" value="UDP-N-ACETYLMURAMOYL-L-ALANYL-D-GLUTAMATE--2,6-DIAMINOPIMELATE LIGASE MURE HOMOLOG, CHLOROPLASTIC"/>
    <property type="match status" value="1"/>
</dbReference>
<dbReference type="InterPro" id="IPR000713">
    <property type="entry name" value="Mur_ligase_N"/>
</dbReference>
<sequence length="114" mass="12771">MPITFQDLLQDVELVTAAGLERVVTGLHYDSRQIQPGYIFVCIQGYRTDGHLFIQDALSRGAVGLVIEKDIDVPSGIAFARVNSSRLALALMAANFYDPPQHGFHLDRGHRYKW</sequence>
<evidence type="ECO:0000313" key="4">
    <source>
        <dbReference type="Proteomes" id="UP000046155"/>
    </source>
</evidence>
<dbReference type="PANTHER" id="PTHR23135">
    <property type="entry name" value="MUR LIGASE FAMILY MEMBER"/>
    <property type="match status" value="1"/>
</dbReference>
<evidence type="ECO:0000313" key="3">
    <source>
        <dbReference type="EMBL" id="CEO89367.1"/>
    </source>
</evidence>
<keyword evidence="3" id="KW-0436">Ligase</keyword>
<dbReference type="Proteomes" id="UP000046155">
    <property type="component" value="Unassembled WGS sequence"/>
</dbReference>
<keyword evidence="4" id="KW-1185">Reference proteome</keyword>
<dbReference type="AlphaFoldDB" id="A0A0B7MNS5"/>
<reference evidence="4" key="1">
    <citation type="submission" date="2015-01" db="EMBL/GenBank/DDBJ databases">
        <authorList>
            <person name="Manzoor Shahid"/>
            <person name="Zubair Saima"/>
        </authorList>
    </citation>
    <scope>NUCLEOTIDE SEQUENCE [LARGE SCALE GENOMIC DNA]</scope>
    <source>
        <strain evidence="4">Sp3</strain>
    </source>
</reference>